<accession>A0A919GZD5</accession>
<dbReference type="Gene3D" id="1.25.10.10">
    <property type="entry name" value="Leucine-rich Repeat Variant"/>
    <property type="match status" value="1"/>
</dbReference>
<evidence type="ECO:0000313" key="2">
    <source>
        <dbReference type="Proteomes" id="UP000600026"/>
    </source>
</evidence>
<protein>
    <submittedName>
        <fullName evidence="1">Uncharacterized protein</fullName>
    </submittedName>
</protein>
<dbReference type="AlphaFoldDB" id="A0A919GZD5"/>
<reference evidence="1" key="1">
    <citation type="submission" date="2020-09" db="EMBL/GenBank/DDBJ databases">
        <title>Whole genome shotgun sequence of Streptomyces xanthophaeus NBRC 12829.</title>
        <authorList>
            <person name="Komaki H."/>
            <person name="Tamura T."/>
        </authorList>
    </citation>
    <scope>NUCLEOTIDE SEQUENCE</scope>
    <source>
        <strain evidence="1">NBRC 12829</strain>
    </source>
</reference>
<comment type="caution">
    <text evidence="1">The sequence shown here is derived from an EMBL/GenBank/DDBJ whole genome shotgun (WGS) entry which is preliminary data.</text>
</comment>
<dbReference type="EMBL" id="BNEE01000004">
    <property type="protein sequence ID" value="GHI83918.1"/>
    <property type="molecule type" value="Genomic_DNA"/>
</dbReference>
<organism evidence="1 2">
    <name type="scientific">Streptomyces xanthophaeus</name>
    <dbReference type="NCBI Taxonomy" id="67385"/>
    <lineage>
        <taxon>Bacteria</taxon>
        <taxon>Bacillati</taxon>
        <taxon>Actinomycetota</taxon>
        <taxon>Actinomycetes</taxon>
        <taxon>Kitasatosporales</taxon>
        <taxon>Streptomycetaceae</taxon>
        <taxon>Streptomyces</taxon>
    </lineage>
</organism>
<dbReference type="InterPro" id="IPR011989">
    <property type="entry name" value="ARM-like"/>
</dbReference>
<name>A0A919GZD5_9ACTN</name>
<sequence length="559" mass="60761">MSASGDGAVAAGRDVINPRTAVHYHLHRPAESAGPGSGDIAPAVIFEARPLYPRLELSIINRGRTPIQITSIRVIKASSIKAAHRGDGVDFLPGPRLNLDFDLRTAGQGTWTSAFPGQVSNLAPYEAEAFVLDLSTRNTLNLVDIEFEYIHSLTPHVLVARPSEIIYVDSPIPNEGYAGSIQLISRSAAFSSLLDGSTAPIHGPAIESCPEDAGILFLRGVAHLCHDHVADGWHDVVNHFEGSSGLGPAVASFAEFGQACGLPDSVRDGLEAWLGDPAAIRRAPIWDNESHAGIVEKYLITEFPSQLGSQEFTITRRAVQCFELLDSTLTVDKDEGPSDGDFSEFARYIAAESALQMTREAILHRLIACYGAGTVEYLLVNLRLSSLGEVLMERLLEEVLGNAAPPPGPSSGSGPIQERWRAWWESQGDVPVHSKLGWRPLSPRTAAAASALFARTPEDVPTARDGLVMLAVARNPYIVDRFASELIRAPEVQIRRELAMSRHVSARTLEILGRDPSSMVRRWVASNPNADDTTLAVLREDEEEIVRSFLHQNPRLPDD</sequence>
<proteinExistence type="predicted"/>
<evidence type="ECO:0000313" key="1">
    <source>
        <dbReference type="EMBL" id="GHI83918.1"/>
    </source>
</evidence>
<keyword evidence="2" id="KW-1185">Reference proteome</keyword>
<gene>
    <name evidence="1" type="ORF">Sxan_12820</name>
</gene>
<dbReference type="Proteomes" id="UP000600026">
    <property type="component" value="Unassembled WGS sequence"/>
</dbReference>